<feature type="region of interest" description="Disordered" evidence="1">
    <location>
        <begin position="12"/>
        <end position="65"/>
    </location>
</feature>
<sequence length="328" mass="34810">MLGDYAGVLTHPVVPSAHSPGHRSAGQERVAATPQSDASRLPVSRGVGSPSSSQGGTPCGQHARRGLTSRNGYEALRNVTRQPDHGYGGTVKRGAPKNQLTLGASSVRGGNMATEVFLSVGRTYTDEQERFVSALEAQLRAVALVPRTVGRSDFSSSAPLKRIAEVLDECHGTVVVAFERTRADVVVDRPGSPSEARHVGVRLPTVWNQIEASMSYAKHLPLLVIVQHGLKDEGLLESRYDWYVQWVDLNEKALGSVEFQGVLSDWRKRVGVHATSTGGAAPNLTPDDLTLQQILGALTVRQAWVGGGAIVTALGAVATIAYRLGAGA</sequence>
<dbReference type="AlphaFoldDB" id="A0A285VAJ3"/>
<reference evidence="3" key="1">
    <citation type="submission" date="2017-08" db="EMBL/GenBank/DDBJ databases">
        <authorList>
            <person name="Varghese N."/>
            <person name="Submissions S."/>
        </authorList>
    </citation>
    <scope>NUCLEOTIDE SEQUENCE [LARGE SCALE GENOMIC DNA]</scope>
    <source>
        <strain evidence="3">USBA17B2</strain>
    </source>
</reference>
<gene>
    <name evidence="2" type="ORF">SAMN05421879_10124</name>
</gene>
<proteinExistence type="predicted"/>
<evidence type="ECO:0000313" key="2">
    <source>
        <dbReference type="EMBL" id="SOC51099.1"/>
    </source>
</evidence>
<evidence type="ECO:0000313" key="3">
    <source>
        <dbReference type="Proteomes" id="UP000219688"/>
    </source>
</evidence>
<keyword evidence="3" id="KW-1185">Reference proteome</keyword>
<organism evidence="2 3">
    <name type="scientific">Ornithinimicrobium cerasi</name>
    <dbReference type="NCBI Taxonomy" id="2248773"/>
    <lineage>
        <taxon>Bacteria</taxon>
        <taxon>Bacillati</taxon>
        <taxon>Actinomycetota</taxon>
        <taxon>Actinomycetes</taxon>
        <taxon>Micrococcales</taxon>
        <taxon>Ornithinimicrobiaceae</taxon>
        <taxon>Ornithinimicrobium</taxon>
    </lineage>
</organism>
<dbReference type="EMBL" id="OBQK01000001">
    <property type="protein sequence ID" value="SOC51099.1"/>
    <property type="molecule type" value="Genomic_DNA"/>
</dbReference>
<protein>
    <submittedName>
        <fullName evidence="2">Uncharacterized protein</fullName>
    </submittedName>
</protein>
<accession>A0A285VAJ3</accession>
<dbReference type="Proteomes" id="UP000219688">
    <property type="component" value="Unassembled WGS sequence"/>
</dbReference>
<name>A0A285VAJ3_9MICO</name>
<feature type="compositionally biased region" description="Low complexity" evidence="1">
    <location>
        <begin position="42"/>
        <end position="60"/>
    </location>
</feature>
<evidence type="ECO:0000256" key="1">
    <source>
        <dbReference type="SAM" id="MobiDB-lite"/>
    </source>
</evidence>